<dbReference type="EMBL" id="JAGKQH010000012">
    <property type="protein sequence ID" value="KAG6585893.1"/>
    <property type="molecule type" value="Genomic_DNA"/>
</dbReference>
<dbReference type="AlphaFoldDB" id="A0AAV6MQH1"/>
<evidence type="ECO:0000313" key="1">
    <source>
        <dbReference type="EMBL" id="KAG6585893.1"/>
    </source>
</evidence>
<organism evidence="1 2">
    <name type="scientific">Cucurbita argyrosperma subsp. sororia</name>
    <dbReference type="NCBI Taxonomy" id="37648"/>
    <lineage>
        <taxon>Eukaryota</taxon>
        <taxon>Viridiplantae</taxon>
        <taxon>Streptophyta</taxon>
        <taxon>Embryophyta</taxon>
        <taxon>Tracheophyta</taxon>
        <taxon>Spermatophyta</taxon>
        <taxon>Magnoliopsida</taxon>
        <taxon>eudicotyledons</taxon>
        <taxon>Gunneridae</taxon>
        <taxon>Pentapetalae</taxon>
        <taxon>rosids</taxon>
        <taxon>fabids</taxon>
        <taxon>Cucurbitales</taxon>
        <taxon>Cucurbitaceae</taxon>
        <taxon>Cucurbiteae</taxon>
        <taxon>Cucurbita</taxon>
    </lineage>
</organism>
<dbReference type="Proteomes" id="UP000685013">
    <property type="component" value="Chromosome 12"/>
</dbReference>
<gene>
    <name evidence="1" type="ORF">SDJN03_18626</name>
</gene>
<reference evidence="1 2" key="1">
    <citation type="journal article" date="2021" name="Hortic Res">
        <title>The domestication of Cucurbita argyrosperma as revealed by the genome of its wild relative.</title>
        <authorList>
            <person name="Barrera-Redondo J."/>
            <person name="Sanchez-de la Vega G."/>
            <person name="Aguirre-Liguori J.A."/>
            <person name="Castellanos-Morales G."/>
            <person name="Gutierrez-Guerrero Y.T."/>
            <person name="Aguirre-Dugua X."/>
            <person name="Aguirre-Planter E."/>
            <person name="Tenaillon M.I."/>
            <person name="Lira-Saade R."/>
            <person name="Eguiarte L.E."/>
        </authorList>
    </citation>
    <scope>NUCLEOTIDE SEQUENCE [LARGE SCALE GENOMIC DNA]</scope>
    <source>
        <strain evidence="1">JBR-2021</strain>
    </source>
</reference>
<proteinExistence type="predicted"/>
<evidence type="ECO:0000313" key="2">
    <source>
        <dbReference type="Proteomes" id="UP000685013"/>
    </source>
</evidence>
<comment type="caution">
    <text evidence="1">The sequence shown here is derived from an EMBL/GenBank/DDBJ whole genome shotgun (WGS) entry which is preliminary data.</text>
</comment>
<name>A0AAV6MQH1_9ROSI</name>
<protein>
    <submittedName>
        <fullName evidence="1">Uncharacterized protein</fullName>
    </submittedName>
</protein>
<accession>A0AAV6MQH1</accession>
<sequence length="69" mass="7712">MESSLLRFTCHTLTTRNETIRLASLLLVQSDSQYQALSCCSGACARIRKSSILEYGSTTFLEDHHDDVS</sequence>
<feature type="non-terminal residue" evidence="1">
    <location>
        <position position="1"/>
    </location>
</feature>
<keyword evidence="2" id="KW-1185">Reference proteome</keyword>